<gene>
    <name evidence="1" type="ORF">KQI89_16150</name>
</gene>
<dbReference type="GO" id="GO:0004519">
    <property type="term" value="F:endonuclease activity"/>
    <property type="evidence" value="ECO:0007669"/>
    <property type="project" value="UniProtKB-KW"/>
</dbReference>
<keyword evidence="1" id="KW-0255">Endonuclease</keyword>
<dbReference type="Proteomes" id="UP000736583">
    <property type="component" value="Unassembled WGS sequence"/>
</dbReference>
<accession>A0ABS6F432</accession>
<keyword evidence="1" id="KW-0540">Nuclease</keyword>
<dbReference type="PANTHER" id="PTHR37827">
    <property type="entry name" value="TUDOR DOMAIN-CONTAINING PROTEIN"/>
    <property type="match status" value="1"/>
</dbReference>
<keyword evidence="1" id="KW-0378">Hydrolase</keyword>
<evidence type="ECO:0000313" key="2">
    <source>
        <dbReference type="Proteomes" id="UP000736583"/>
    </source>
</evidence>
<dbReference type="EMBL" id="JAHLQL010000008">
    <property type="protein sequence ID" value="MBU5593282.1"/>
    <property type="molecule type" value="Genomic_DNA"/>
</dbReference>
<name>A0ABS6F432_9CLOT</name>
<keyword evidence="2" id="KW-1185">Reference proteome</keyword>
<organism evidence="1 2">
    <name type="scientific">Clostridium simiarum</name>
    <dbReference type="NCBI Taxonomy" id="2841506"/>
    <lineage>
        <taxon>Bacteria</taxon>
        <taxon>Bacillati</taxon>
        <taxon>Bacillota</taxon>
        <taxon>Clostridia</taxon>
        <taxon>Eubacteriales</taxon>
        <taxon>Clostridiaceae</taxon>
        <taxon>Clostridium</taxon>
    </lineage>
</organism>
<dbReference type="RefSeq" id="WP_032123161.1">
    <property type="nucleotide sequence ID" value="NZ_JAHLQL010000008.1"/>
</dbReference>
<sequence>MDFLEDVCELCGREGVETTEHHLIPREEGGKNMGTSRLCINCHKQIHALYSNKELAVRLYTIDRLKNDEKIKKYLNWIKKQPITHTATIKKSREKRVRVRD</sequence>
<evidence type="ECO:0000313" key="1">
    <source>
        <dbReference type="EMBL" id="MBU5593282.1"/>
    </source>
</evidence>
<reference evidence="1 2" key="1">
    <citation type="submission" date="2021-06" db="EMBL/GenBank/DDBJ databases">
        <authorList>
            <person name="Sun Q."/>
            <person name="Li D."/>
        </authorList>
    </citation>
    <scope>NUCLEOTIDE SEQUENCE [LARGE SCALE GENOMIC DNA]</scope>
    <source>
        <strain evidence="1 2">MSJ-4</strain>
    </source>
</reference>
<proteinExistence type="predicted"/>
<protein>
    <submittedName>
        <fullName evidence="1">HNH endonuclease</fullName>
    </submittedName>
</protein>
<comment type="caution">
    <text evidence="1">The sequence shown here is derived from an EMBL/GenBank/DDBJ whole genome shotgun (WGS) entry which is preliminary data.</text>
</comment>
<dbReference type="PANTHER" id="PTHR37827:SF1">
    <property type="entry name" value="HNH DOMAIN-CONTAINING PROTEIN"/>
    <property type="match status" value="1"/>
</dbReference>